<dbReference type="Gene3D" id="2.60.120.620">
    <property type="entry name" value="q2cbj1_9rhob like domain"/>
    <property type="match status" value="1"/>
</dbReference>
<name>A0A6P1NR89_9MICC</name>
<proteinExistence type="predicted"/>
<reference evidence="1 2" key="1">
    <citation type="submission" date="2020-01" db="EMBL/GenBank/DDBJ databases">
        <title>Pseudarthrobacter psychrotolerans sp. nov., isolated from antarctic soil.</title>
        <authorList>
            <person name="Shin Y."/>
            <person name="Park W."/>
        </authorList>
    </citation>
    <scope>NUCLEOTIDE SEQUENCE [LARGE SCALE GENOMIC DNA]</scope>
    <source>
        <strain evidence="1 2">YJ56</strain>
    </source>
</reference>
<dbReference type="PANTHER" id="PTHR40128:SF1">
    <property type="entry name" value="PHYTANOYL-COA HYDROXYLASE"/>
    <property type="match status" value="1"/>
</dbReference>
<sequence length="283" mass="32097">MLTSNGYVLDESAARLGDLEPVPPSERPDREALWLRLRRDGYLYLKGQLNAGELMDFREFYFRSLEGAGVYEPGTDPRQGIAASGDVDRAALRRGLFDVVVPGPEYQALCTAKGIADWFAWFLEDDVHLHRRKIIRHTKPGEAGIGTATQAHYDLVYLRQGSDRVLSMWIPLGDCPRQRGGLTYLEGSHRWVMAGERAGTLKKPAASITADLPGLAEQRDARWLVTDYEVGDVVVHSAHIVHAALDNVERDGTMRLSTDIRYQRLREPIDWRWQEHWNYKDGL</sequence>
<dbReference type="Pfam" id="PF05721">
    <property type="entry name" value="PhyH"/>
    <property type="match status" value="1"/>
</dbReference>
<keyword evidence="1" id="KW-0560">Oxidoreductase</keyword>
<protein>
    <submittedName>
        <fullName evidence="1">Phytanoyl-CoA dioxygenase</fullName>
    </submittedName>
</protein>
<dbReference type="SUPFAM" id="SSF51197">
    <property type="entry name" value="Clavaminate synthase-like"/>
    <property type="match status" value="1"/>
</dbReference>
<dbReference type="KEGG" id="psey:GU243_17940"/>
<dbReference type="PANTHER" id="PTHR40128">
    <property type="entry name" value="EXPRESSED PROTEIN"/>
    <property type="match status" value="1"/>
</dbReference>
<keyword evidence="1" id="KW-0223">Dioxygenase</keyword>
<dbReference type="EMBL" id="CP047898">
    <property type="protein sequence ID" value="QHK21277.1"/>
    <property type="molecule type" value="Genomic_DNA"/>
</dbReference>
<evidence type="ECO:0000313" key="1">
    <source>
        <dbReference type="EMBL" id="QHK21277.1"/>
    </source>
</evidence>
<organism evidence="1 2">
    <name type="scientific">Pseudarthrobacter psychrotolerans</name>
    <dbReference type="NCBI Taxonomy" id="2697569"/>
    <lineage>
        <taxon>Bacteria</taxon>
        <taxon>Bacillati</taxon>
        <taxon>Actinomycetota</taxon>
        <taxon>Actinomycetes</taxon>
        <taxon>Micrococcales</taxon>
        <taxon>Micrococcaceae</taxon>
        <taxon>Pseudarthrobacter</taxon>
    </lineage>
</organism>
<dbReference type="Proteomes" id="UP000464186">
    <property type="component" value="Chromosome"/>
</dbReference>
<keyword evidence="2" id="KW-1185">Reference proteome</keyword>
<evidence type="ECO:0000313" key="2">
    <source>
        <dbReference type="Proteomes" id="UP000464186"/>
    </source>
</evidence>
<accession>A0A6P1NR89</accession>
<dbReference type="GO" id="GO:0016706">
    <property type="term" value="F:2-oxoglutarate-dependent dioxygenase activity"/>
    <property type="evidence" value="ECO:0007669"/>
    <property type="project" value="UniProtKB-ARBA"/>
</dbReference>
<gene>
    <name evidence="1" type="ORF">GU243_17940</name>
</gene>
<dbReference type="AlphaFoldDB" id="A0A6P1NR89"/>
<dbReference type="InterPro" id="IPR008775">
    <property type="entry name" value="Phytyl_CoA_dOase-like"/>
</dbReference>